<evidence type="ECO:0000259" key="3">
    <source>
        <dbReference type="PROSITE" id="PS50043"/>
    </source>
</evidence>
<dbReference type="SMART" id="SM00421">
    <property type="entry name" value="HTH_LUXR"/>
    <property type="match status" value="1"/>
</dbReference>
<dbReference type="PROSITE" id="PS50043">
    <property type="entry name" value="HTH_LUXR_2"/>
    <property type="match status" value="1"/>
</dbReference>
<proteinExistence type="predicted"/>
<evidence type="ECO:0000313" key="5">
    <source>
        <dbReference type="Proteomes" id="UP001500804"/>
    </source>
</evidence>
<dbReference type="InterPro" id="IPR011990">
    <property type="entry name" value="TPR-like_helical_dom_sf"/>
</dbReference>
<gene>
    <name evidence="4" type="ORF">GCM10023320_70910</name>
</gene>
<reference evidence="5" key="1">
    <citation type="journal article" date="2019" name="Int. J. Syst. Evol. Microbiol.">
        <title>The Global Catalogue of Microorganisms (GCM) 10K type strain sequencing project: providing services to taxonomists for standard genome sequencing and annotation.</title>
        <authorList>
            <consortium name="The Broad Institute Genomics Platform"/>
            <consortium name="The Broad Institute Genome Sequencing Center for Infectious Disease"/>
            <person name="Wu L."/>
            <person name="Ma J."/>
        </authorList>
    </citation>
    <scope>NUCLEOTIDE SEQUENCE [LARGE SCALE GENOMIC DNA]</scope>
    <source>
        <strain evidence="5">JCM 18302</strain>
    </source>
</reference>
<dbReference type="SUPFAM" id="SSF52540">
    <property type="entry name" value="P-loop containing nucleoside triphosphate hydrolases"/>
    <property type="match status" value="1"/>
</dbReference>
<evidence type="ECO:0000313" key="4">
    <source>
        <dbReference type="EMBL" id="GAA5137696.1"/>
    </source>
</evidence>
<keyword evidence="1" id="KW-0547">Nucleotide-binding</keyword>
<keyword evidence="5" id="KW-1185">Reference proteome</keyword>
<dbReference type="CDD" id="cd06170">
    <property type="entry name" value="LuxR_C_like"/>
    <property type="match status" value="1"/>
</dbReference>
<dbReference type="SUPFAM" id="SSF48452">
    <property type="entry name" value="TPR-like"/>
    <property type="match status" value="1"/>
</dbReference>
<dbReference type="InterPro" id="IPR041664">
    <property type="entry name" value="AAA_16"/>
</dbReference>
<dbReference type="InterPro" id="IPR000792">
    <property type="entry name" value="Tscrpt_reg_LuxR_C"/>
</dbReference>
<dbReference type="Pfam" id="PF00196">
    <property type="entry name" value="GerE"/>
    <property type="match status" value="1"/>
</dbReference>
<dbReference type="SUPFAM" id="SSF46894">
    <property type="entry name" value="C-terminal effector domain of the bipartite response regulators"/>
    <property type="match status" value="1"/>
</dbReference>
<dbReference type="Proteomes" id="UP001500804">
    <property type="component" value="Unassembled WGS sequence"/>
</dbReference>
<comment type="caution">
    <text evidence="4">The sequence shown here is derived from an EMBL/GenBank/DDBJ whole genome shotgun (WGS) entry which is preliminary data.</text>
</comment>
<dbReference type="InterPro" id="IPR027417">
    <property type="entry name" value="P-loop_NTPase"/>
</dbReference>
<feature type="domain" description="HTH luxR-type" evidence="3">
    <location>
        <begin position="861"/>
        <end position="926"/>
    </location>
</feature>
<accession>A0ABP9P0N0</accession>
<evidence type="ECO:0000256" key="1">
    <source>
        <dbReference type="ARBA" id="ARBA00022741"/>
    </source>
</evidence>
<keyword evidence="2" id="KW-0067">ATP-binding</keyword>
<protein>
    <submittedName>
        <fullName evidence="4">LuxR family transcriptional regulator</fullName>
    </submittedName>
</protein>
<dbReference type="Gene3D" id="1.10.10.10">
    <property type="entry name" value="Winged helix-like DNA-binding domain superfamily/Winged helix DNA-binding domain"/>
    <property type="match status" value="1"/>
</dbReference>
<evidence type="ECO:0000256" key="2">
    <source>
        <dbReference type="ARBA" id="ARBA00022840"/>
    </source>
</evidence>
<name>A0ABP9P0N0_9PSEU</name>
<dbReference type="InterPro" id="IPR036388">
    <property type="entry name" value="WH-like_DNA-bd_sf"/>
</dbReference>
<dbReference type="Gene3D" id="1.25.40.10">
    <property type="entry name" value="Tetratricopeptide repeat domain"/>
    <property type="match status" value="1"/>
</dbReference>
<dbReference type="Pfam" id="PF13191">
    <property type="entry name" value="AAA_16"/>
    <property type="match status" value="1"/>
</dbReference>
<dbReference type="PRINTS" id="PR00038">
    <property type="entry name" value="HTHLUXR"/>
</dbReference>
<organism evidence="4 5">
    <name type="scientific">Pseudonocardia adelaidensis</name>
    <dbReference type="NCBI Taxonomy" id="648754"/>
    <lineage>
        <taxon>Bacteria</taxon>
        <taxon>Bacillati</taxon>
        <taxon>Actinomycetota</taxon>
        <taxon>Actinomycetes</taxon>
        <taxon>Pseudonocardiales</taxon>
        <taxon>Pseudonocardiaceae</taxon>
        <taxon>Pseudonocardia</taxon>
    </lineage>
</organism>
<dbReference type="EMBL" id="BAABJO010000038">
    <property type="protein sequence ID" value="GAA5137696.1"/>
    <property type="molecule type" value="Genomic_DNA"/>
</dbReference>
<dbReference type="PANTHER" id="PTHR16305:SF35">
    <property type="entry name" value="TRANSCRIPTIONAL ACTIVATOR DOMAIN"/>
    <property type="match status" value="1"/>
</dbReference>
<dbReference type="PANTHER" id="PTHR16305">
    <property type="entry name" value="TESTICULAR SOLUBLE ADENYLYL CYCLASE"/>
    <property type="match status" value="1"/>
</dbReference>
<sequence>MRPVRVPEGVPVWRPAAGLTGRRTECGVLDRLVEAVRHPGESRALVVHGDAGVGKTALLEYLAGHAPGCRLARAAGVQSEMELAFAGLHQLCAPMLDRLDSLPVPQRDALRTAFGMLVGPAPDPFVIGLAVLGLLSHVAEERPLLCLVDDAQWLDHASAQVLTFVARRLGAESVGLVFGARAPSGNLAGLPEMAVRGLPEADARVLLDSVLTGPIDLRVRDQIVVETRGNPLALLEIPRGLTVAELAGGFGLPGALPLAGSIEESFRRRIDPLHHESRQLLLVAADPTGDPALLCRAGGLLGIGADATAAAADAGLAEFGIRVRFRHPLARSAVYRSAPTRNRQQAHQALADVTDQRLDPDRRAWHRAQAAPGPDDEVAAELERSAGRARARGGPAAAAAFLKQAATLTFDPEQRAGRALSAAQATIQAGLFDVAHELLDMAESGPLSDLQQATVDVTRAQLAFNTSRGGDAPALLVNAARRLEPIDADLSRATYLDAVSAAIFAAGLAGPGGDVVEVARAAASAPPPRHAPRGADLLLDGTAAGLRAGYAAGVPVLRRGLAAFGADMSADEELRWMWLACITALRLWDDDRWEQLSARYLQLARTTGALSELPLALTARAHIVLFTGDLSAAESLTDELQVVVEATGSGLAPYGEIFLAALRGDGRRAHTLIDATLADVTLRGEGVGITLAESANALLGNGLGHYDEAVAAGQRATAHDEDPASHCWALVELVEAAARSGMTETAAGAYRRLTELTGASGTEWALGAEARSHALLREGDEAERLYREALARFSKTRLRVDLARAHLLYGEWLRRERRRGDAREQLRTAYDMLESMGVAGFAERARHELRAIGGTARRRGSAVRHEELTAQETQIARLARDGLSNPEIGARLFISAHTVQYHLRKVFPKLGITSRSQLDRVLPASTSPGKPG</sequence>
<dbReference type="InterPro" id="IPR016032">
    <property type="entry name" value="Sig_transdc_resp-reg_C-effctor"/>
</dbReference>